<protein>
    <recommendedName>
        <fullName evidence="3">GLPGLI family protein</fullName>
    </recommendedName>
</protein>
<dbReference type="RefSeq" id="WP_264367704.1">
    <property type="nucleotide sequence ID" value="NZ_JAPCIO010000001.1"/>
</dbReference>
<dbReference type="EMBL" id="JAPCIO010000001">
    <property type="protein sequence ID" value="MCW1146761.1"/>
    <property type="molecule type" value="Genomic_DNA"/>
</dbReference>
<keyword evidence="2" id="KW-1185">Reference proteome</keyword>
<proteinExistence type="predicted"/>
<dbReference type="Proteomes" id="UP001165677">
    <property type="component" value="Unassembled WGS sequence"/>
</dbReference>
<gene>
    <name evidence="1" type="ORF">OJ995_00830</name>
</gene>
<evidence type="ECO:0000313" key="1">
    <source>
        <dbReference type="EMBL" id="MCW1146761.1"/>
    </source>
</evidence>
<reference evidence="1" key="1">
    <citation type="submission" date="2022-10" db="EMBL/GenBank/DDBJ databases">
        <title>Flavobacterium sp. nov., a bacterium isolated from lake sediment.</title>
        <authorList>
            <person name="Qu J.-H."/>
        </authorList>
    </citation>
    <scope>NUCLEOTIDE SEQUENCE</scope>
    <source>
        <strain evidence="1">TH16-21</strain>
    </source>
</reference>
<evidence type="ECO:0008006" key="3">
    <source>
        <dbReference type="Google" id="ProtNLM"/>
    </source>
</evidence>
<comment type="caution">
    <text evidence="1">The sequence shown here is derived from an EMBL/GenBank/DDBJ whole genome shotgun (WGS) entry which is preliminary data.</text>
</comment>
<name>A0ABT3EEB3_9FLAO</name>
<organism evidence="1 2">
    <name type="scientific">Flavobacterium lacisediminis</name>
    <dbReference type="NCBI Taxonomy" id="2989705"/>
    <lineage>
        <taxon>Bacteria</taxon>
        <taxon>Pseudomonadati</taxon>
        <taxon>Bacteroidota</taxon>
        <taxon>Flavobacteriia</taxon>
        <taxon>Flavobacteriales</taxon>
        <taxon>Flavobacteriaceae</taxon>
        <taxon>Flavobacterium</taxon>
    </lineage>
</organism>
<accession>A0ABT3EEB3</accession>
<sequence>MKRFFQLLLCFVGVWGYSQKKYHFNYALSYEYSSVDSKTKKSNLYLVNSKSINYYLGESRDKDSINMNLIFLDHTGISSVSRIAIQDFYKAEVFSNECNSVVKHTNQFKNKANEYAFVKHNDTLINDVSYFHYEIKSIKSSKYQKRKKIQSAHLIIDKNSQEFTPLLYNPLFFNLYSKTPILPNGLFKIIYYTNLKGEITFKQELLNVVKIDKYLTIPEECDYTKSPE</sequence>
<evidence type="ECO:0000313" key="2">
    <source>
        <dbReference type="Proteomes" id="UP001165677"/>
    </source>
</evidence>